<feature type="transmembrane region" description="Helical" evidence="1">
    <location>
        <begin position="6"/>
        <end position="27"/>
    </location>
</feature>
<keyword evidence="1" id="KW-0472">Membrane</keyword>
<evidence type="ECO:0000313" key="2">
    <source>
        <dbReference type="EMBL" id="GGR44705.1"/>
    </source>
</evidence>
<evidence type="ECO:0000256" key="1">
    <source>
        <dbReference type="SAM" id="Phobius"/>
    </source>
</evidence>
<organism evidence="2 3">
    <name type="scientific">Streptomyces aurantiogriseus</name>
    <dbReference type="NCBI Taxonomy" id="66870"/>
    <lineage>
        <taxon>Bacteria</taxon>
        <taxon>Bacillati</taxon>
        <taxon>Actinomycetota</taxon>
        <taxon>Actinomycetes</taxon>
        <taxon>Kitasatosporales</taxon>
        <taxon>Streptomycetaceae</taxon>
        <taxon>Streptomyces</taxon>
    </lineage>
</organism>
<sequence length="122" mass="13064">MFLAVDLALAASLTALEAATLIAFLFAESLKKWAVHGGHVAGAKVRFYLVLTLGPTGAAAAGYGFRQAGLSAAWISQALVALALVLLLTLELGTDCHAWATRRLNRRHLVRKRRRVRGLSGE</sequence>
<dbReference type="AlphaFoldDB" id="A0A918FJT9"/>
<dbReference type="RefSeq" id="WP_189942195.1">
    <property type="nucleotide sequence ID" value="NZ_BMSX01000021.1"/>
</dbReference>
<name>A0A918FJT9_9ACTN</name>
<protein>
    <submittedName>
        <fullName evidence="2">Uncharacterized protein</fullName>
    </submittedName>
</protein>
<dbReference type="Proteomes" id="UP000658320">
    <property type="component" value="Unassembled WGS sequence"/>
</dbReference>
<comment type="caution">
    <text evidence="2">The sequence shown here is derived from an EMBL/GenBank/DDBJ whole genome shotgun (WGS) entry which is preliminary data.</text>
</comment>
<keyword evidence="1" id="KW-1133">Transmembrane helix</keyword>
<reference evidence="2" key="2">
    <citation type="submission" date="2020-09" db="EMBL/GenBank/DDBJ databases">
        <authorList>
            <person name="Sun Q."/>
            <person name="Ohkuma M."/>
        </authorList>
    </citation>
    <scope>NUCLEOTIDE SEQUENCE</scope>
    <source>
        <strain evidence="2">JCM 4346</strain>
    </source>
</reference>
<proteinExistence type="predicted"/>
<feature type="transmembrane region" description="Helical" evidence="1">
    <location>
        <begin position="71"/>
        <end position="93"/>
    </location>
</feature>
<gene>
    <name evidence="2" type="ORF">GCM10010251_72150</name>
</gene>
<accession>A0A918FJT9</accession>
<feature type="transmembrane region" description="Helical" evidence="1">
    <location>
        <begin position="47"/>
        <end position="65"/>
    </location>
</feature>
<keyword evidence="1" id="KW-0812">Transmembrane</keyword>
<dbReference type="EMBL" id="BMSX01000021">
    <property type="protein sequence ID" value="GGR44705.1"/>
    <property type="molecule type" value="Genomic_DNA"/>
</dbReference>
<keyword evidence="3" id="KW-1185">Reference proteome</keyword>
<evidence type="ECO:0000313" key="3">
    <source>
        <dbReference type="Proteomes" id="UP000658320"/>
    </source>
</evidence>
<reference evidence="2" key="1">
    <citation type="journal article" date="2014" name="Int. J. Syst. Evol. Microbiol.">
        <title>Complete genome sequence of Corynebacterium casei LMG S-19264T (=DSM 44701T), isolated from a smear-ripened cheese.</title>
        <authorList>
            <consortium name="US DOE Joint Genome Institute (JGI-PGF)"/>
            <person name="Walter F."/>
            <person name="Albersmeier A."/>
            <person name="Kalinowski J."/>
            <person name="Ruckert C."/>
        </authorList>
    </citation>
    <scope>NUCLEOTIDE SEQUENCE</scope>
    <source>
        <strain evidence="2">JCM 4346</strain>
    </source>
</reference>